<dbReference type="CDD" id="cd06261">
    <property type="entry name" value="TM_PBP2"/>
    <property type="match status" value="2"/>
</dbReference>
<sequence length="580" mass="62682">MDMAHHADLLAGGRRHLRTLGWRDAVALLLVLALIVLLGSGVRQMSLPLDIARPEAISLSPLALPGYVLRTVLRMLAALGASIAFTFAYAPLAAKSRTAETVLIPLLDVLQSVPILGYLSFTVVFFLSIAPGTTLGAELAAIFAIFTSQAWNMAFSFYQSLRTVPHDLDEASRSLRHTGWQRFWRLEVPFAMPGLVWNAMMSMSGGWFFVVASEAISVGGLHIALPGVGAYVARAIAERDLAAVGWAIAAMTIAITLYDQLLFRPMVAWAHKFRCDQTVSGPAPRSWLLDLLHRASLPQRVGAPLGATLHRAARARLSLGALRLSTRERALSRRIARIVWLSLCAALAVYAGVALLRIAAPALSWFDVVDVARNGALTLARVLVLIGVATVVWVPVGVLIGLRPRATALVQPVAQFLAAFPANLLFPLAVFAIVRFGLAPAIWLSPLMILGTQWYILFNVIAGATAFPDDLKEAAASLRVRTPTWWREVMLPGILPYYVTGAITASGGAWNASIVSELVVWGHTTIDAAGLGAYIARTTAAGDYPRIALGVAAMSLLVIAMNRLIWRPLYAFAERRSRLD</sequence>
<comment type="similarity">
    <text evidence="5">Belongs to the binding-protein-dependent transport system permease family.</text>
</comment>
<dbReference type="InterPro" id="IPR000515">
    <property type="entry name" value="MetI-like"/>
</dbReference>
<evidence type="ECO:0000256" key="3">
    <source>
        <dbReference type="ARBA" id="ARBA00022989"/>
    </source>
</evidence>
<feature type="transmembrane region" description="Helical" evidence="5">
    <location>
        <begin position="379"/>
        <end position="402"/>
    </location>
</feature>
<feature type="transmembrane region" description="Helical" evidence="5">
    <location>
        <begin position="489"/>
        <end position="510"/>
    </location>
</feature>
<proteinExistence type="inferred from homology"/>
<dbReference type="PANTHER" id="PTHR42744:SF1">
    <property type="entry name" value="BINDING-PROTEIN-DEPENDENT TRANSPORT SYSTEMS INNER MEMBRANE COMPONENT"/>
    <property type="match status" value="1"/>
</dbReference>
<dbReference type="Pfam" id="PF00528">
    <property type="entry name" value="BPD_transp_1"/>
    <property type="match status" value="2"/>
</dbReference>
<dbReference type="Proteomes" id="UP000004682">
    <property type="component" value="Unassembled WGS sequence"/>
</dbReference>
<feature type="transmembrane region" description="Helical" evidence="5">
    <location>
        <begin position="414"/>
        <end position="436"/>
    </location>
</feature>
<name>A0ABN0GD94_9BURK</name>
<feature type="transmembrane region" description="Helical" evidence="5">
    <location>
        <begin position="67"/>
        <end position="90"/>
    </location>
</feature>
<feature type="domain" description="ABC transmembrane type-1" evidence="6">
    <location>
        <begin position="68"/>
        <end position="263"/>
    </location>
</feature>
<dbReference type="EMBL" id="JH692061">
    <property type="protein sequence ID" value="EIP90036.1"/>
    <property type="molecule type" value="Genomic_DNA"/>
</dbReference>
<feature type="transmembrane region" description="Helical" evidence="5">
    <location>
        <begin position="102"/>
        <end position="127"/>
    </location>
</feature>
<comment type="subcellular location">
    <subcellularLocation>
        <location evidence="1 5">Cell membrane</location>
        <topology evidence="1 5">Multi-pass membrane protein</topology>
    </subcellularLocation>
</comment>
<dbReference type="InterPro" id="IPR035906">
    <property type="entry name" value="MetI-like_sf"/>
</dbReference>
<keyword evidence="8" id="KW-1185">Reference proteome</keyword>
<accession>A0ABN0GD94</accession>
<organism evidence="7 8">
    <name type="scientific">Burkholderia humptydooensis MSMB43</name>
    <dbReference type="NCBI Taxonomy" id="441157"/>
    <lineage>
        <taxon>Bacteria</taxon>
        <taxon>Pseudomonadati</taxon>
        <taxon>Pseudomonadota</taxon>
        <taxon>Betaproteobacteria</taxon>
        <taxon>Burkholderiales</taxon>
        <taxon>Burkholderiaceae</taxon>
        <taxon>Burkholderia</taxon>
        <taxon>pseudomallei group</taxon>
    </lineage>
</organism>
<keyword evidence="3 5" id="KW-1133">Transmembrane helix</keyword>
<dbReference type="PANTHER" id="PTHR42744">
    <property type="entry name" value="BINDING-PROTEIN-DEPENDENT TRANSPORT SYSTEMS INNER MEMBRANE COMPONENT"/>
    <property type="match status" value="1"/>
</dbReference>
<evidence type="ECO:0000313" key="8">
    <source>
        <dbReference type="Proteomes" id="UP000004682"/>
    </source>
</evidence>
<reference evidence="8" key="1">
    <citation type="journal article" date="2012" name="J. Bacteriol.">
        <title>Revised Genome Sequence of Burkholderia thailandensis MSMB43 with Improved Annotation.</title>
        <authorList>
            <person name="Zhuo Y."/>
            <person name="Liu L."/>
            <person name="Wang Q."/>
            <person name="Liu X."/>
            <person name="Ren B."/>
            <person name="Liu M."/>
            <person name="Ni P."/>
            <person name="Cheng Y.Q."/>
            <person name="Zhang L."/>
        </authorList>
    </citation>
    <scope>NUCLEOTIDE SEQUENCE [LARGE SCALE GENOMIC DNA]</scope>
    <source>
        <strain evidence="8">MSMB43</strain>
    </source>
</reference>
<feature type="domain" description="ABC transmembrane type-1" evidence="6">
    <location>
        <begin position="379"/>
        <end position="565"/>
    </location>
</feature>
<feature type="transmembrane region" description="Helical" evidence="5">
    <location>
        <begin position="139"/>
        <end position="158"/>
    </location>
</feature>
<feature type="transmembrane region" description="Helical" evidence="5">
    <location>
        <begin position="547"/>
        <end position="566"/>
    </location>
</feature>
<dbReference type="PROSITE" id="PS50928">
    <property type="entry name" value="ABC_TM1"/>
    <property type="match status" value="2"/>
</dbReference>
<evidence type="ECO:0000256" key="4">
    <source>
        <dbReference type="ARBA" id="ARBA00023136"/>
    </source>
</evidence>
<gene>
    <name evidence="7" type="ORF">A33K_13620</name>
</gene>
<keyword evidence="2 5" id="KW-0812">Transmembrane</keyword>
<feature type="transmembrane region" description="Helical" evidence="5">
    <location>
        <begin position="20"/>
        <end position="39"/>
    </location>
</feature>
<evidence type="ECO:0000313" key="7">
    <source>
        <dbReference type="EMBL" id="EIP90036.1"/>
    </source>
</evidence>
<feature type="transmembrane region" description="Helical" evidence="5">
    <location>
        <begin position="207"/>
        <end position="231"/>
    </location>
</feature>
<evidence type="ECO:0000256" key="2">
    <source>
        <dbReference type="ARBA" id="ARBA00022692"/>
    </source>
</evidence>
<dbReference type="Gene3D" id="1.10.3720.10">
    <property type="entry name" value="MetI-like"/>
    <property type="match status" value="2"/>
</dbReference>
<feature type="transmembrane region" description="Helical" evidence="5">
    <location>
        <begin position="338"/>
        <end position="359"/>
    </location>
</feature>
<evidence type="ECO:0000256" key="5">
    <source>
        <dbReference type="RuleBase" id="RU363032"/>
    </source>
</evidence>
<evidence type="ECO:0000256" key="1">
    <source>
        <dbReference type="ARBA" id="ARBA00004651"/>
    </source>
</evidence>
<keyword evidence="5" id="KW-0813">Transport</keyword>
<evidence type="ECO:0000259" key="6">
    <source>
        <dbReference type="PROSITE" id="PS50928"/>
    </source>
</evidence>
<dbReference type="SUPFAM" id="SSF161098">
    <property type="entry name" value="MetI-like"/>
    <property type="match status" value="2"/>
</dbReference>
<feature type="transmembrane region" description="Helical" evidence="5">
    <location>
        <begin position="243"/>
        <end position="263"/>
    </location>
</feature>
<keyword evidence="4 5" id="KW-0472">Membrane</keyword>
<protein>
    <submittedName>
        <fullName evidence="7">ABC transporter, permease protein</fullName>
    </submittedName>
</protein>
<feature type="transmembrane region" description="Helical" evidence="5">
    <location>
        <begin position="442"/>
        <end position="468"/>
    </location>
</feature>